<proteinExistence type="predicted"/>
<dbReference type="AlphaFoldDB" id="A0A4R6UP04"/>
<sequence>MSNTVASNKDIILAYVKAIEAQDFKKARQLLADENFVYVGPNMVFDNADQMLTFMFSMAPILKDIDARRIIGEGDEVCMMVDYKTFFEPIGDVRVALWAQIDNGKIQKLEVFYNAAVVENMLSVDGELPFGKK</sequence>
<evidence type="ECO:0000313" key="2">
    <source>
        <dbReference type="Proteomes" id="UP000295375"/>
    </source>
</evidence>
<dbReference type="EMBL" id="SNYM01000006">
    <property type="protein sequence ID" value="TDQ48562.1"/>
    <property type="molecule type" value="Genomic_DNA"/>
</dbReference>
<accession>A0A4R6UP04</accession>
<dbReference type="Proteomes" id="UP000295375">
    <property type="component" value="Unassembled WGS sequence"/>
</dbReference>
<protein>
    <submittedName>
        <fullName evidence="1">SnoaL-like protein</fullName>
    </submittedName>
</protein>
<name>A0A4R6UP04_9GAMM</name>
<evidence type="ECO:0000313" key="1">
    <source>
        <dbReference type="EMBL" id="TDQ48562.1"/>
    </source>
</evidence>
<reference evidence="1 2" key="1">
    <citation type="submission" date="2019-03" db="EMBL/GenBank/DDBJ databases">
        <title>Genomic Encyclopedia of Type Strains, Phase IV (KMG-IV): sequencing the most valuable type-strain genomes for metagenomic binning, comparative biology and taxonomic classification.</title>
        <authorList>
            <person name="Goeker M."/>
        </authorList>
    </citation>
    <scope>NUCLEOTIDE SEQUENCE [LARGE SCALE GENOMIC DNA]</scope>
    <source>
        <strain evidence="1 2">DSM 103792</strain>
    </source>
</reference>
<comment type="caution">
    <text evidence="1">The sequence shown here is derived from an EMBL/GenBank/DDBJ whole genome shotgun (WGS) entry which is preliminary data.</text>
</comment>
<organism evidence="1 2">
    <name type="scientific">Permianibacter aggregans</name>
    <dbReference type="NCBI Taxonomy" id="1510150"/>
    <lineage>
        <taxon>Bacteria</taxon>
        <taxon>Pseudomonadati</taxon>
        <taxon>Pseudomonadota</taxon>
        <taxon>Gammaproteobacteria</taxon>
        <taxon>Pseudomonadales</taxon>
        <taxon>Pseudomonadaceae</taxon>
        <taxon>Permianibacter</taxon>
    </lineage>
</organism>
<dbReference type="InterPro" id="IPR032710">
    <property type="entry name" value="NTF2-like_dom_sf"/>
</dbReference>
<dbReference type="RefSeq" id="WP_133589633.1">
    <property type="nucleotide sequence ID" value="NZ_CP037953.1"/>
</dbReference>
<gene>
    <name evidence="1" type="ORF">EV696_1062</name>
</gene>
<dbReference type="SUPFAM" id="SSF54427">
    <property type="entry name" value="NTF2-like"/>
    <property type="match status" value="1"/>
</dbReference>
<dbReference type="Gene3D" id="3.10.450.50">
    <property type="match status" value="1"/>
</dbReference>
<keyword evidence="2" id="KW-1185">Reference proteome</keyword>
<dbReference type="OrthoDB" id="6365988at2"/>